<reference evidence="13" key="1">
    <citation type="journal article" date="2019" name="Int. J. Syst. Evol. Microbiol.">
        <title>The Global Catalogue of Microorganisms (GCM) 10K type strain sequencing project: providing services to taxonomists for standard genome sequencing and annotation.</title>
        <authorList>
            <consortium name="The Broad Institute Genomics Platform"/>
            <consortium name="The Broad Institute Genome Sequencing Center for Infectious Disease"/>
            <person name="Wu L."/>
            <person name="Ma J."/>
        </authorList>
    </citation>
    <scope>NUCLEOTIDE SEQUENCE [LARGE SCALE GENOMIC DNA]</scope>
    <source>
        <strain evidence="13">NBRC 112416</strain>
    </source>
</reference>
<comment type="subcellular location">
    <subcellularLocation>
        <location evidence="2">Periplasm</location>
    </subcellularLocation>
</comment>
<dbReference type="PRINTS" id="PR00156">
    <property type="entry name" value="COPPERBLUE"/>
</dbReference>
<comment type="caution">
    <text evidence="12">The sequence shown here is derived from an EMBL/GenBank/DDBJ whole genome shotgun (WGS) entry which is preliminary data.</text>
</comment>
<feature type="domain" description="Blue (type 1) copper" evidence="11">
    <location>
        <begin position="35"/>
        <end position="121"/>
    </location>
</feature>
<keyword evidence="6" id="KW-0574">Periplasm</keyword>
<dbReference type="Proteomes" id="UP001156691">
    <property type="component" value="Unassembled WGS sequence"/>
</dbReference>
<keyword evidence="13" id="KW-1185">Reference proteome</keyword>
<dbReference type="InterPro" id="IPR012745">
    <property type="entry name" value="Pseudoazurin"/>
</dbReference>
<evidence type="ECO:0000256" key="3">
    <source>
        <dbReference type="ARBA" id="ARBA00016984"/>
    </source>
</evidence>
<dbReference type="PROSITE" id="PS00196">
    <property type="entry name" value="COPPER_BLUE"/>
    <property type="match status" value="1"/>
</dbReference>
<evidence type="ECO:0000313" key="12">
    <source>
        <dbReference type="EMBL" id="GLQ56113.1"/>
    </source>
</evidence>
<gene>
    <name evidence="12" type="ORF">GCM10010862_33720</name>
</gene>
<keyword evidence="7" id="KW-0249">Electron transport</keyword>
<evidence type="ECO:0000256" key="2">
    <source>
        <dbReference type="ARBA" id="ARBA00004418"/>
    </source>
</evidence>
<proteinExistence type="predicted"/>
<sequence length="154" mass="16207">MTINRRHAVLGTMALAATPAILSATPARAAEVEVQMLNQGEMGAMVFEPALIRIAAGDTVTFVPTDRGHNAETIRGMVPEGAEGFKGAINQPISVTLDVPGIYGVKCLPHHAMGMVALIVVGDDTSNVEEAKAARQPAKAKERFDALFAEIEAT</sequence>
<keyword evidence="5" id="KW-0479">Metal-binding</keyword>
<dbReference type="Pfam" id="PF00127">
    <property type="entry name" value="Copper-bind"/>
    <property type="match status" value="1"/>
</dbReference>
<evidence type="ECO:0000256" key="9">
    <source>
        <dbReference type="NCBIfam" id="TIGR02375"/>
    </source>
</evidence>
<dbReference type="Gene3D" id="2.60.40.420">
    <property type="entry name" value="Cupredoxins - blue copper proteins"/>
    <property type="match status" value="1"/>
</dbReference>
<evidence type="ECO:0000256" key="8">
    <source>
        <dbReference type="ARBA" id="ARBA00023008"/>
    </source>
</evidence>
<evidence type="ECO:0000256" key="6">
    <source>
        <dbReference type="ARBA" id="ARBA00022764"/>
    </source>
</evidence>
<dbReference type="InterPro" id="IPR001235">
    <property type="entry name" value="Copper_blue_Plastocyanin"/>
</dbReference>
<evidence type="ECO:0000256" key="1">
    <source>
        <dbReference type="ARBA" id="ARBA00001935"/>
    </source>
</evidence>
<feature type="signal peptide" evidence="10">
    <location>
        <begin position="1"/>
        <end position="29"/>
    </location>
</feature>
<evidence type="ECO:0000256" key="7">
    <source>
        <dbReference type="ARBA" id="ARBA00022982"/>
    </source>
</evidence>
<organism evidence="12 13">
    <name type="scientific">Devosia nitrariae</name>
    <dbReference type="NCBI Taxonomy" id="2071872"/>
    <lineage>
        <taxon>Bacteria</taxon>
        <taxon>Pseudomonadati</taxon>
        <taxon>Pseudomonadota</taxon>
        <taxon>Alphaproteobacteria</taxon>
        <taxon>Hyphomicrobiales</taxon>
        <taxon>Devosiaceae</taxon>
        <taxon>Devosia</taxon>
    </lineage>
</organism>
<evidence type="ECO:0000259" key="11">
    <source>
        <dbReference type="Pfam" id="PF00127"/>
    </source>
</evidence>
<dbReference type="NCBIfam" id="TIGR02375">
    <property type="entry name" value="pseudoazurin"/>
    <property type="match status" value="1"/>
</dbReference>
<keyword evidence="4" id="KW-0813">Transport</keyword>
<dbReference type="PROSITE" id="PS51318">
    <property type="entry name" value="TAT"/>
    <property type="match status" value="1"/>
</dbReference>
<evidence type="ECO:0000256" key="5">
    <source>
        <dbReference type="ARBA" id="ARBA00022723"/>
    </source>
</evidence>
<evidence type="ECO:0000256" key="4">
    <source>
        <dbReference type="ARBA" id="ARBA00022448"/>
    </source>
</evidence>
<keyword evidence="10" id="KW-0732">Signal</keyword>
<keyword evidence="8" id="KW-0186">Copper</keyword>
<dbReference type="PRINTS" id="PR00155">
    <property type="entry name" value="AMICYANIN"/>
</dbReference>
<dbReference type="InterPro" id="IPR008972">
    <property type="entry name" value="Cupredoxin"/>
</dbReference>
<dbReference type="InterPro" id="IPR006311">
    <property type="entry name" value="TAT_signal"/>
</dbReference>
<dbReference type="CDD" id="cd04218">
    <property type="entry name" value="Pseudoazurin"/>
    <property type="match status" value="1"/>
</dbReference>
<accession>A0ABQ5W7U8</accession>
<dbReference type="InterPro" id="IPR028871">
    <property type="entry name" value="BlueCu_1_BS"/>
</dbReference>
<comment type="cofactor">
    <cofactor evidence="1">
        <name>Cu cation</name>
        <dbReference type="ChEBI" id="CHEBI:23378"/>
    </cofactor>
</comment>
<feature type="chain" id="PRO_5046259780" description="Pseudoazurin" evidence="10">
    <location>
        <begin position="30"/>
        <end position="154"/>
    </location>
</feature>
<dbReference type="InterPro" id="IPR002386">
    <property type="entry name" value="Amicyanin/Pseudoazurin"/>
</dbReference>
<dbReference type="SUPFAM" id="SSF49503">
    <property type="entry name" value="Cupredoxins"/>
    <property type="match status" value="1"/>
</dbReference>
<dbReference type="RefSeq" id="WP_284341532.1">
    <property type="nucleotide sequence ID" value="NZ_BSNS01000018.1"/>
</dbReference>
<name>A0ABQ5W7U8_9HYPH</name>
<protein>
    <recommendedName>
        <fullName evidence="3 9">Pseudoazurin</fullName>
    </recommendedName>
</protein>
<evidence type="ECO:0000313" key="13">
    <source>
        <dbReference type="Proteomes" id="UP001156691"/>
    </source>
</evidence>
<evidence type="ECO:0000256" key="10">
    <source>
        <dbReference type="SAM" id="SignalP"/>
    </source>
</evidence>
<dbReference type="InterPro" id="IPR000923">
    <property type="entry name" value="BlueCu_1"/>
</dbReference>
<dbReference type="EMBL" id="BSNS01000018">
    <property type="protein sequence ID" value="GLQ56113.1"/>
    <property type="molecule type" value="Genomic_DNA"/>
</dbReference>